<name>A0A1L7N0X5_9CAUD</name>
<keyword evidence="2" id="KW-1185">Reference proteome</keyword>
<proteinExistence type="predicted"/>
<evidence type="ECO:0000313" key="1">
    <source>
        <dbReference type="EMBL" id="BAW19131.1"/>
    </source>
</evidence>
<dbReference type="Proteomes" id="UP000222831">
    <property type="component" value="Segment"/>
</dbReference>
<reference evidence="1 2" key="1">
    <citation type="submission" date="2016-12" db="EMBL/GenBank/DDBJ databases">
        <title>Characterization of two jumbo phages RP12 and RP31 infecting the phytopathogen Ralstonia solanacearum.</title>
        <authorList>
            <person name="Kawasaki T."/>
            <person name="Yoshikawa G."/>
            <person name="Ogata H."/>
            <person name="Yamada T."/>
        </authorList>
    </citation>
    <scope>NUCLEOTIDE SEQUENCE [LARGE SCALE GENOMIC DNA]</scope>
    <source>
        <strain evidence="1 2">RP12</strain>
    </source>
</reference>
<protein>
    <submittedName>
        <fullName evidence="1">Uncharacterized protein</fullName>
    </submittedName>
</protein>
<dbReference type="RefSeq" id="YP_009598850.1">
    <property type="nucleotide sequence ID" value="NC_041911.1"/>
</dbReference>
<accession>A0A1L7N0X5</accession>
<sequence>MNEVTFLEQLAAEVMKRNEPRLQQLLEWCKNTAAVLQQCCGVTEQQAVHAAATAGALYGDICNIELTGEIPEAATCDTTALSWDDIHYVMYNYRVDAEKRTISVIPSVMKIIPGQVIEKHKAKRSESLQFEPLVLELSADAVVPESVIALS</sequence>
<dbReference type="EMBL" id="AP017924">
    <property type="protein sequence ID" value="BAW19131.1"/>
    <property type="molecule type" value="Genomic_DNA"/>
</dbReference>
<dbReference type="KEGG" id="vg:40074552"/>
<organism evidence="1 2">
    <name type="scientific">Ralstonia phage RP12</name>
    <dbReference type="NCBI Taxonomy" id="1923889"/>
    <lineage>
        <taxon>Viruses</taxon>
        <taxon>Duplodnaviria</taxon>
        <taxon>Heunggongvirae</taxon>
        <taxon>Uroviricota</taxon>
        <taxon>Caudoviricetes</taxon>
        <taxon>Chimalliviridae</taxon>
        <taxon>Ripduovirus</taxon>
        <taxon>Ripduovirus RP12</taxon>
    </lineage>
</organism>
<dbReference type="GeneID" id="40074552"/>
<evidence type="ECO:0000313" key="2">
    <source>
        <dbReference type="Proteomes" id="UP000222831"/>
    </source>
</evidence>